<dbReference type="EC" id="5.6.2.1" evidence="3"/>
<feature type="domain" description="DNA topoisomerase I catalytic core eukaryotic-type" evidence="7">
    <location>
        <begin position="109"/>
        <end position="318"/>
    </location>
</feature>
<dbReference type="Gene3D" id="3.90.15.10">
    <property type="entry name" value="Topoisomerase I, Chain A, domain 3"/>
    <property type="match status" value="1"/>
</dbReference>
<dbReference type="SUPFAM" id="SSF55869">
    <property type="entry name" value="DNA topoisomerase I domain"/>
    <property type="match status" value="1"/>
</dbReference>
<evidence type="ECO:0000256" key="3">
    <source>
        <dbReference type="ARBA" id="ARBA00012891"/>
    </source>
</evidence>
<dbReference type="Gene3D" id="1.10.132.120">
    <property type="match status" value="1"/>
</dbReference>
<dbReference type="InterPro" id="IPR013500">
    <property type="entry name" value="TopoI_cat_euk"/>
</dbReference>
<organism evidence="9 10">
    <name type="scientific">Devosia nitrariae</name>
    <dbReference type="NCBI Taxonomy" id="2071872"/>
    <lineage>
        <taxon>Bacteria</taxon>
        <taxon>Pseudomonadati</taxon>
        <taxon>Pseudomonadota</taxon>
        <taxon>Alphaproteobacteria</taxon>
        <taxon>Hyphomicrobiales</taxon>
        <taxon>Devosiaceae</taxon>
        <taxon>Devosia</taxon>
    </lineage>
</organism>
<accession>A0ABQ5W6C5</accession>
<dbReference type="InterPro" id="IPR014711">
    <property type="entry name" value="TopoI_cat_a-hlx-sub_euk"/>
</dbReference>
<feature type="domain" description="DNA topoisomerase IB N-terminal" evidence="8">
    <location>
        <begin position="46"/>
        <end position="93"/>
    </location>
</feature>
<dbReference type="InterPro" id="IPR011010">
    <property type="entry name" value="DNA_brk_join_enz"/>
</dbReference>
<dbReference type="Pfam" id="PF01028">
    <property type="entry name" value="Topoisom_I"/>
    <property type="match status" value="1"/>
</dbReference>
<dbReference type="SUPFAM" id="SSF56349">
    <property type="entry name" value="DNA breaking-rejoining enzymes"/>
    <property type="match status" value="1"/>
</dbReference>
<proteinExistence type="inferred from homology"/>
<comment type="similarity">
    <text evidence="2">Belongs to the type IB topoisomerase family.</text>
</comment>
<dbReference type="InterPro" id="IPR049331">
    <property type="entry name" value="Top1B_N_bact"/>
</dbReference>
<sequence length="360" mass="40743">MPRFGSLQELLRDRSRSDELGTVITQLVHVSDQEPGIRRQRRGRAFTYVGPDGERLGDEAVLARIRGLAIPPAWTDVWISPEANGHIQATGRDQKGRKQYRYHSLWTTCRDEVKYGNMLPFAGTLPKLRRTVEADLGRRGLELPKVCASVVWLLDNTLIRVGNSAYARENRSFGLTTLRDRHVEVEGARLRFDFRGKSGKHWRLALTDRRIARIVRSVQDLPGQHLFQYLDEDGSRRPLTSQEVNGYIQEAAGDNFSSKDFRTWAGTVRALELFSRTELPESKTAQARTANAVIDEIASRLGNTRAVCRRCYIHPQVMLSWSGGTLAQELAETKPRGGRRELDASEAHARAWLALHEAVH</sequence>
<comment type="catalytic activity">
    <reaction evidence="1">
        <text>ATP-independent breakage of single-stranded DNA, followed by passage and rejoining.</text>
        <dbReference type="EC" id="5.6.2.1"/>
    </reaction>
</comment>
<evidence type="ECO:0000313" key="10">
    <source>
        <dbReference type="Proteomes" id="UP001156691"/>
    </source>
</evidence>
<evidence type="ECO:0000256" key="6">
    <source>
        <dbReference type="ARBA" id="ARBA00023235"/>
    </source>
</evidence>
<keyword evidence="5" id="KW-0238">DNA-binding</keyword>
<comment type="caution">
    <text evidence="9">The sequence shown here is derived from an EMBL/GenBank/DDBJ whole genome shotgun (WGS) entry which is preliminary data.</text>
</comment>
<evidence type="ECO:0000256" key="1">
    <source>
        <dbReference type="ARBA" id="ARBA00000213"/>
    </source>
</evidence>
<keyword evidence="6" id="KW-0413">Isomerase</keyword>
<dbReference type="Proteomes" id="UP001156691">
    <property type="component" value="Unassembled WGS sequence"/>
</dbReference>
<name>A0ABQ5W6C5_9HYPH</name>
<evidence type="ECO:0000256" key="5">
    <source>
        <dbReference type="ARBA" id="ARBA00023125"/>
    </source>
</evidence>
<evidence type="ECO:0000259" key="7">
    <source>
        <dbReference type="Pfam" id="PF01028"/>
    </source>
</evidence>
<dbReference type="InterPro" id="IPR001631">
    <property type="entry name" value="TopoI"/>
</dbReference>
<dbReference type="InterPro" id="IPR035447">
    <property type="entry name" value="DNA_topo_I_N_sf"/>
</dbReference>
<gene>
    <name evidence="9" type="ORF">GCM10010862_26080</name>
</gene>
<evidence type="ECO:0000256" key="2">
    <source>
        <dbReference type="ARBA" id="ARBA00006645"/>
    </source>
</evidence>
<evidence type="ECO:0000256" key="4">
    <source>
        <dbReference type="ARBA" id="ARBA00023029"/>
    </source>
</evidence>
<dbReference type="RefSeq" id="WP_284340761.1">
    <property type="nucleotide sequence ID" value="NZ_BSNS01000011.1"/>
</dbReference>
<dbReference type="PROSITE" id="PS52038">
    <property type="entry name" value="TOPO_IB_2"/>
    <property type="match status" value="1"/>
</dbReference>
<dbReference type="Gene3D" id="3.30.66.10">
    <property type="entry name" value="DNA topoisomerase I domain"/>
    <property type="match status" value="1"/>
</dbReference>
<evidence type="ECO:0000259" key="8">
    <source>
        <dbReference type="Pfam" id="PF21338"/>
    </source>
</evidence>
<protein>
    <recommendedName>
        <fullName evidence="3">DNA topoisomerase</fullName>
        <ecNumber evidence="3">5.6.2.1</ecNumber>
    </recommendedName>
</protein>
<dbReference type="Pfam" id="PF21338">
    <property type="entry name" value="Top1B_N_bact"/>
    <property type="match status" value="1"/>
</dbReference>
<evidence type="ECO:0000313" key="9">
    <source>
        <dbReference type="EMBL" id="GLQ55349.1"/>
    </source>
</evidence>
<dbReference type="EMBL" id="BSNS01000011">
    <property type="protein sequence ID" value="GLQ55349.1"/>
    <property type="molecule type" value="Genomic_DNA"/>
</dbReference>
<dbReference type="PRINTS" id="PR00416">
    <property type="entry name" value="EUTPISMRASEI"/>
</dbReference>
<keyword evidence="4" id="KW-0799">Topoisomerase</keyword>
<reference evidence="10" key="1">
    <citation type="journal article" date="2019" name="Int. J. Syst. Evol. Microbiol.">
        <title>The Global Catalogue of Microorganisms (GCM) 10K type strain sequencing project: providing services to taxonomists for standard genome sequencing and annotation.</title>
        <authorList>
            <consortium name="The Broad Institute Genomics Platform"/>
            <consortium name="The Broad Institute Genome Sequencing Center for Infectious Disease"/>
            <person name="Wu L."/>
            <person name="Ma J."/>
        </authorList>
    </citation>
    <scope>NUCLEOTIDE SEQUENCE [LARGE SCALE GENOMIC DNA]</scope>
    <source>
        <strain evidence="10">NBRC 112416</strain>
    </source>
</reference>
<keyword evidence="10" id="KW-1185">Reference proteome</keyword>